<keyword evidence="6" id="KW-0862">Zinc</keyword>
<dbReference type="GO" id="GO:0008094">
    <property type="term" value="F:ATP-dependent activity, acting on DNA"/>
    <property type="evidence" value="ECO:0007669"/>
    <property type="project" value="TreeGrafter"/>
</dbReference>
<feature type="compositionally biased region" description="Acidic residues" evidence="8">
    <location>
        <begin position="95"/>
        <end position="109"/>
    </location>
</feature>
<evidence type="ECO:0000313" key="11">
    <source>
        <dbReference type="EMBL" id="KAF2248858.1"/>
    </source>
</evidence>
<accession>A0A6A6IFK2</accession>
<dbReference type="InterPro" id="IPR038718">
    <property type="entry name" value="SNF2-like_sf"/>
</dbReference>
<feature type="compositionally biased region" description="Basic and acidic residues" evidence="8">
    <location>
        <begin position="136"/>
        <end position="183"/>
    </location>
</feature>
<dbReference type="FunFam" id="3.40.50.300:FF:003823">
    <property type="entry name" value="SNF2 family helicase, putative"/>
    <property type="match status" value="1"/>
</dbReference>
<dbReference type="InterPro" id="IPR017907">
    <property type="entry name" value="Znf_RING_CS"/>
</dbReference>
<reference evidence="11" key="1">
    <citation type="journal article" date="2020" name="Stud. Mycol.">
        <title>101 Dothideomycetes genomes: a test case for predicting lifestyles and emergence of pathogens.</title>
        <authorList>
            <person name="Haridas S."/>
            <person name="Albert R."/>
            <person name="Binder M."/>
            <person name="Bloem J."/>
            <person name="Labutti K."/>
            <person name="Salamov A."/>
            <person name="Andreopoulos B."/>
            <person name="Baker S."/>
            <person name="Barry K."/>
            <person name="Bills G."/>
            <person name="Bluhm B."/>
            <person name="Cannon C."/>
            <person name="Castanera R."/>
            <person name="Culley D."/>
            <person name="Daum C."/>
            <person name="Ezra D."/>
            <person name="Gonzalez J."/>
            <person name="Henrissat B."/>
            <person name="Kuo A."/>
            <person name="Liang C."/>
            <person name="Lipzen A."/>
            <person name="Lutzoni F."/>
            <person name="Magnuson J."/>
            <person name="Mondo S."/>
            <person name="Nolan M."/>
            <person name="Ohm R."/>
            <person name="Pangilinan J."/>
            <person name="Park H.-J."/>
            <person name="Ramirez L."/>
            <person name="Alfaro M."/>
            <person name="Sun H."/>
            <person name="Tritt A."/>
            <person name="Yoshinaga Y."/>
            <person name="Zwiers L.-H."/>
            <person name="Turgeon B."/>
            <person name="Goodwin S."/>
            <person name="Spatafora J."/>
            <person name="Crous P."/>
            <person name="Grigoriev I."/>
        </authorList>
    </citation>
    <scope>NUCLEOTIDE SEQUENCE</scope>
    <source>
        <strain evidence="11">CBS 122368</strain>
    </source>
</reference>
<dbReference type="InterPro" id="IPR001650">
    <property type="entry name" value="Helicase_C-like"/>
</dbReference>
<dbReference type="RefSeq" id="XP_033683862.1">
    <property type="nucleotide sequence ID" value="XM_033828963.1"/>
</dbReference>
<dbReference type="InterPro" id="IPR000330">
    <property type="entry name" value="SNF2_N"/>
</dbReference>
<feature type="compositionally biased region" description="Basic and acidic residues" evidence="8">
    <location>
        <begin position="1287"/>
        <end position="1306"/>
    </location>
</feature>
<dbReference type="GO" id="GO:0005634">
    <property type="term" value="C:nucleus"/>
    <property type="evidence" value="ECO:0007669"/>
    <property type="project" value="TreeGrafter"/>
</dbReference>
<dbReference type="CDD" id="cd18008">
    <property type="entry name" value="DEXDc_SHPRH-like"/>
    <property type="match status" value="1"/>
</dbReference>
<dbReference type="GO" id="GO:0004386">
    <property type="term" value="F:helicase activity"/>
    <property type="evidence" value="ECO:0007669"/>
    <property type="project" value="UniProtKB-KW"/>
</dbReference>
<feature type="compositionally biased region" description="Basic and acidic residues" evidence="8">
    <location>
        <begin position="70"/>
        <end position="87"/>
    </location>
</feature>
<name>A0A6A6IFK2_9PLEO</name>
<feature type="domain" description="Helicase C-terminal" evidence="10">
    <location>
        <begin position="1104"/>
        <end position="1266"/>
    </location>
</feature>
<dbReference type="SUPFAM" id="SSF57850">
    <property type="entry name" value="RING/U-box"/>
    <property type="match status" value="1"/>
</dbReference>
<dbReference type="Gene3D" id="3.40.50.10810">
    <property type="entry name" value="Tandem AAA-ATPase domain"/>
    <property type="match status" value="1"/>
</dbReference>
<dbReference type="Proteomes" id="UP000800094">
    <property type="component" value="Unassembled WGS sequence"/>
</dbReference>
<feature type="compositionally biased region" description="Low complexity" evidence="8">
    <location>
        <begin position="407"/>
        <end position="427"/>
    </location>
</feature>
<feature type="compositionally biased region" description="Pro residues" evidence="8">
    <location>
        <begin position="185"/>
        <end position="202"/>
    </location>
</feature>
<organism evidence="11 12">
    <name type="scientific">Trematosphaeria pertusa</name>
    <dbReference type="NCBI Taxonomy" id="390896"/>
    <lineage>
        <taxon>Eukaryota</taxon>
        <taxon>Fungi</taxon>
        <taxon>Dikarya</taxon>
        <taxon>Ascomycota</taxon>
        <taxon>Pezizomycotina</taxon>
        <taxon>Dothideomycetes</taxon>
        <taxon>Pleosporomycetidae</taxon>
        <taxon>Pleosporales</taxon>
        <taxon>Massarineae</taxon>
        <taxon>Trematosphaeriaceae</taxon>
        <taxon>Trematosphaeria</taxon>
    </lineage>
</organism>
<feature type="compositionally biased region" description="Basic and acidic residues" evidence="8">
    <location>
        <begin position="369"/>
        <end position="386"/>
    </location>
</feature>
<keyword evidence="5" id="KW-0347">Helicase</keyword>
<evidence type="ECO:0000259" key="9">
    <source>
        <dbReference type="PROSITE" id="PS51192"/>
    </source>
</evidence>
<evidence type="ECO:0000256" key="5">
    <source>
        <dbReference type="ARBA" id="ARBA00022806"/>
    </source>
</evidence>
<feature type="region of interest" description="Disordered" evidence="8">
    <location>
        <begin position="1"/>
        <end position="208"/>
    </location>
</feature>
<evidence type="ECO:0000256" key="6">
    <source>
        <dbReference type="ARBA" id="ARBA00022833"/>
    </source>
</evidence>
<keyword evidence="4" id="KW-0378">Hydrolase</keyword>
<evidence type="ECO:0000256" key="7">
    <source>
        <dbReference type="ARBA" id="ARBA00022840"/>
    </source>
</evidence>
<dbReference type="SMART" id="SM00490">
    <property type="entry name" value="HELICc"/>
    <property type="match status" value="1"/>
</dbReference>
<dbReference type="InterPro" id="IPR027417">
    <property type="entry name" value="P-loop_NTPase"/>
</dbReference>
<dbReference type="OrthoDB" id="448448at2759"/>
<keyword evidence="3" id="KW-0863">Zinc-finger</keyword>
<dbReference type="GeneID" id="54582293"/>
<keyword evidence="2" id="KW-0547">Nucleotide-binding</keyword>
<dbReference type="PROSITE" id="PS00518">
    <property type="entry name" value="ZF_RING_1"/>
    <property type="match status" value="1"/>
</dbReference>
<evidence type="ECO:0008006" key="13">
    <source>
        <dbReference type="Google" id="ProtNLM"/>
    </source>
</evidence>
<feature type="region of interest" description="Disordered" evidence="8">
    <location>
        <begin position="310"/>
        <end position="455"/>
    </location>
</feature>
<keyword evidence="12" id="KW-1185">Reference proteome</keyword>
<keyword evidence="7" id="KW-0067">ATP-binding</keyword>
<evidence type="ECO:0000259" key="10">
    <source>
        <dbReference type="PROSITE" id="PS51194"/>
    </source>
</evidence>
<dbReference type="PROSITE" id="PS51194">
    <property type="entry name" value="HELICASE_CTER"/>
    <property type="match status" value="1"/>
</dbReference>
<dbReference type="PROSITE" id="PS51192">
    <property type="entry name" value="HELICASE_ATP_BIND_1"/>
    <property type="match status" value="1"/>
</dbReference>
<dbReference type="SMART" id="SM00487">
    <property type="entry name" value="DEXDc"/>
    <property type="match status" value="1"/>
</dbReference>
<dbReference type="GO" id="GO:0005524">
    <property type="term" value="F:ATP binding"/>
    <property type="evidence" value="ECO:0007669"/>
    <property type="project" value="UniProtKB-KW"/>
</dbReference>
<dbReference type="SUPFAM" id="SSF52540">
    <property type="entry name" value="P-loop containing nucleoside triphosphate hydrolases"/>
    <property type="match status" value="2"/>
</dbReference>
<dbReference type="Pfam" id="PF00271">
    <property type="entry name" value="Helicase_C"/>
    <property type="match status" value="1"/>
</dbReference>
<feature type="region of interest" description="Disordered" evidence="8">
    <location>
        <begin position="1285"/>
        <end position="1306"/>
    </location>
</feature>
<dbReference type="PANTHER" id="PTHR45626:SF17">
    <property type="entry name" value="HELICASE-LIKE TRANSCRIPTION FACTOR"/>
    <property type="match status" value="1"/>
</dbReference>
<dbReference type="GO" id="GO:0008270">
    <property type="term" value="F:zinc ion binding"/>
    <property type="evidence" value="ECO:0007669"/>
    <property type="project" value="UniProtKB-KW"/>
</dbReference>
<feature type="domain" description="Helicase ATP-binding" evidence="9">
    <location>
        <begin position="560"/>
        <end position="752"/>
    </location>
</feature>
<dbReference type="GO" id="GO:0016787">
    <property type="term" value="F:hydrolase activity"/>
    <property type="evidence" value="ECO:0007669"/>
    <property type="project" value="UniProtKB-KW"/>
</dbReference>
<dbReference type="InterPro" id="IPR050628">
    <property type="entry name" value="SNF2_RAD54_helicase_TF"/>
</dbReference>
<dbReference type="CDD" id="cd18793">
    <property type="entry name" value="SF2_C_SNF"/>
    <property type="match status" value="1"/>
</dbReference>
<evidence type="ECO:0000256" key="3">
    <source>
        <dbReference type="ARBA" id="ARBA00022771"/>
    </source>
</evidence>
<proteinExistence type="predicted"/>
<dbReference type="Gene3D" id="3.40.50.300">
    <property type="entry name" value="P-loop containing nucleotide triphosphate hydrolases"/>
    <property type="match status" value="1"/>
</dbReference>
<evidence type="ECO:0000256" key="2">
    <source>
        <dbReference type="ARBA" id="ARBA00022741"/>
    </source>
</evidence>
<keyword evidence="1" id="KW-0479">Metal-binding</keyword>
<evidence type="ECO:0000256" key="1">
    <source>
        <dbReference type="ARBA" id="ARBA00022723"/>
    </source>
</evidence>
<sequence length="1306" mass="148134">MADPTVADDPMIGTQLAGPELEHDQQSDGGLAQPMEETQEELVPSVEEDSGPLSDIYDHPEPEFTMEDLQEGRYEAEETMEDLHEQELEQPMEGLQDEQYEPEEAEDLQEEQHEQGETVYDAQGQQHELEEAMEDDQPRRQEATRMIGDHEGLQEPERTTMEPDYVRHEREDSTSLFIPEHRAPTIPPAAGPPSSEIPPPSRSTPRSMSTFARIRNLQKKLQQSKAAASRASAAHLYQPAPDSETYLEAVTGVNAQAADEATSIDEWEKANREATEAYKKQKRYYEELKRKNGHLSFREDVQWLKIQAAEKARREKRKRDMLKEQEEQEGEPDLFPEIPGPNDRKDNDSDDGDMLDLDPTGSSRKRRRPENPRKEPKHMSIQDAEIRSMQVALDADGDFPKKKRKGQSASGDSQPASSSSRPKSSRSQNHGGSRSKAAGKTTTKRKSAKQKAELKRAVHQATSFFNSNVFDQQAAEDAIEQPTFRSRNKADALKELIASVPIENQKTAKSDKSALLAATKEFDGRGSVKPDGNSMWLVKGMKTSLKAYQLMGSAFMRRRENAAEEPRGGLMADQMGLGKTLMMLANIVNGHPGKGAKHKTTLLVASPALLTQWGREIETHTNAGLKIMRYGPGTRIDSNHSFDILEFHDIILTTYTEIMRSYPKNEPPTDCQTADEKIAWWKKTYETHRGVLHRMMFHRIVLDEAQAIKNHTGRTSIACRALMAQHKWALSGTPILNGLTELYPYFKFLDVPHTGSFKIFKHNYCDSGDAENTERLLVRLSQFMIRRTHADEMFGAPILKLPKADQVTHWCDFNSVERSIYDIVHQRFVKKINMCVQKGELDKSYSNVLVMLLRLRQLTAHVLMLQLVMRDLLEREDIERIREVVKEAAADSKTSRGRTIIAIRKQLEVLAIEEKKRTAQKPTKNAVPEEEDLLGEDDAELEEDDDVFNEFEGNGLAGERNKTGKTFGKDYNFKPFLASLTTGQSWEKVKKKAMCGTCKRQPVNLWITSCGHLICSPCYDTAQIVAAEQSREHGICKACGFTFTEAHAIDPDQEDSQEYYGPETRSKRKRHDKERQRIEQEDIADDWLAMGGKDGVLPSAKTIAIKAQILNWVKENKDVKVIIYTQFLAMIRILAKMCGEEGWETEQYHGKLSFNSRDKAISNFAENPNVRVLLASLRCGGLGLNLTMASRVIIIDPWWNSAAEQQAFCRVFRYGQKETTFLTRFCVNNTVDQRLIEMQETKKKEIEEVMEDKGTTAKKMSIRDLMRLFGNIRDDDTGKPFIMVDNPDPRGGFRADGDHEGYADEL</sequence>
<dbReference type="InterPro" id="IPR014001">
    <property type="entry name" value="Helicase_ATP-bd"/>
</dbReference>
<dbReference type="GO" id="GO:0006281">
    <property type="term" value="P:DNA repair"/>
    <property type="evidence" value="ECO:0007669"/>
    <property type="project" value="TreeGrafter"/>
</dbReference>
<feature type="region of interest" description="Disordered" evidence="8">
    <location>
        <begin position="1052"/>
        <end position="1077"/>
    </location>
</feature>
<dbReference type="InterPro" id="IPR049730">
    <property type="entry name" value="SNF2/RAD54-like_C"/>
</dbReference>
<dbReference type="EMBL" id="ML987195">
    <property type="protein sequence ID" value="KAF2248858.1"/>
    <property type="molecule type" value="Genomic_DNA"/>
</dbReference>
<dbReference type="PANTHER" id="PTHR45626">
    <property type="entry name" value="TRANSCRIPTION TERMINATION FACTOR 2-RELATED"/>
    <property type="match status" value="1"/>
</dbReference>
<protein>
    <recommendedName>
        <fullName evidence="13">P-loop containing nucleoside triphosphate hydrolase protein</fullName>
    </recommendedName>
</protein>
<evidence type="ECO:0000256" key="4">
    <source>
        <dbReference type="ARBA" id="ARBA00022801"/>
    </source>
</evidence>
<gene>
    <name evidence="11" type="ORF">BU26DRAFT_519066</name>
</gene>
<evidence type="ECO:0000256" key="8">
    <source>
        <dbReference type="SAM" id="MobiDB-lite"/>
    </source>
</evidence>
<evidence type="ECO:0000313" key="12">
    <source>
        <dbReference type="Proteomes" id="UP000800094"/>
    </source>
</evidence>
<dbReference type="Pfam" id="PF00176">
    <property type="entry name" value="SNF2-rel_dom"/>
    <property type="match status" value="1"/>
</dbReference>